<accession>A0A183LQL8</accession>
<proteinExistence type="predicted"/>
<dbReference type="Proteomes" id="UP000277204">
    <property type="component" value="Unassembled WGS sequence"/>
</dbReference>
<evidence type="ECO:0000259" key="1">
    <source>
        <dbReference type="Pfam" id="PF00078"/>
    </source>
</evidence>
<sequence length="243" mass="28480">MKHSVDGQLRDQQAGFRKDRSCTDQIATLRITVEQSVEWNSSLYINFIDYEKVFDSVDKTTLCKLFRHYGVHQKIVNIIQNSYDGVNCKVVHGRQVTDSFEVKTANRQGCLLSPLLFILVIDWIMKTSTSEGKHGTQWTFRMQLDDLDFAYIQVKNIWNSKQLSVDQHQGQDFQYKYQNSSTMRQNLGELRKPSSRRYRCLLTVVYAKYFGSVDRTLLATTYCRREQTRFQRRKKWGRSVGSG</sequence>
<dbReference type="PANTHER" id="PTHR47027">
    <property type="entry name" value="REVERSE TRANSCRIPTASE DOMAIN-CONTAINING PROTEIN"/>
    <property type="match status" value="1"/>
</dbReference>
<gene>
    <name evidence="2" type="ORF">SMRZ_LOCUS6093</name>
</gene>
<evidence type="ECO:0000313" key="2">
    <source>
        <dbReference type="EMBL" id="VDO69389.1"/>
    </source>
</evidence>
<dbReference type="EMBL" id="UZAI01002216">
    <property type="protein sequence ID" value="VDO69389.1"/>
    <property type="molecule type" value="Genomic_DNA"/>
</dbReference>
<protein>
    <recommendedName>
        <fullName evidence="1">Reverse transcriptase domain-containing protein</fullName>
    </recommendedName>
</protein>
<keyword evidence="3" id="KW-1185">Reference proteome</keyword>
<dbReference type="AlphaFoldDB" id="A0A183LQL8"/>
<name>A0A183LQL8_9TREM</name>
<reference evidence="2 3" key="1">
    <citation type="submission" date="2018-11" db="EMBL/GenBank/DDBJ databases">
        <authorList>
            <consortium name="Pathogen Informatics"/>
        </authorList>
    </citation>
    <scope>NUCLEOTIDE SEQUENCE [LARGE SCALE GENOMIC DNA]</scope>
    <source>
        <strain evidence="2 3">Zambia</strain>
    </source>
</reference>
<feature type="domain" description="Reverse transcriptase" evidence="1">
    <location>
        <begin position="8"/>
        <end position="127"/>
    </location>
</feature>
<evidence type="ECO:0000313" key="3">
    <source>
        <dbReference type="Proteomes" id="UP000277204"/>
    </source>
</evidence>
<dbReference type="Pfam" id="PF00078">
    <property type="entry name" value="RVT_1"/>
    <property type="match status" value="1"/>
</dbReference>
<dbReference type="InterPro" id="IPR000477">
    <property type="entry name" value="RT_dom"/>
</dbReference>
<dbReference type="PANTHER" id="PTHR47027:SF25">
    <property type="entry name" value="REVERSE TRANSCRIPTASE DOMAIN-CONTAINING PROTEIN"/>
    <property type="match status" value="1"/>
</dbReference>
<organism evidence="2 3">
    <name type="scientific">Schistosoma margrebowiei</name>
    <dbReference type="NCBI Taxonomy" id="48269"/>
    <lineage>
        <taxon>Eukaryota</taxon>
        <taxon>Metazoa</taxon>
        <taxon>Spiralia</taxon>
        <taxon>Lophotrochozoa</taxon>
        <taxon>Platyhelminthes</taxon>
        <taxon>Trematoda</taxon>
        <taxon>Digenea</taxon>
        <taxon>Strigeidida</taxon>
        <taxon>Schistosomatoidea</taxon>
        <taxon>Schistosomatidae</taxon>
        <taxon>Schistosoma</taxon>
    </lineage>
</organism>